<dbReference type="CDD" id="cd03809">
    <property type="entry name" value="GT4_MtfB-like"/>
    <property type="match status" value="1"/>
</dbReference>
<dbReference type="EMBL" id="LCAB01000008">
    <property type="protein sequence ID" value="KKR82998.1"/>
    <property type="molecule type" value="Genomic_DNA"/>
</dbReference>
<name>A0A0G0U1K6_9BACT</name>
<dbReference type="InterPro" id="IPR001296">
    <property type="entry name" value="Glyco_trans_1"/>
</dbReference>
<dbReference type="SUPFAM" id="SSF53756">
    <property type="entry name" value="UDP-Glycosyltransferase/glycogen phosphorylase"/>
    <property type="match status" value="1"/>
</dbReference>
<comment type="caution">
    <text evidence="4">The sequence shown here is derived from an EMBL/GenBank/DDBJ whole genome shotgun (WGS) entry which is preliminary data.</text>
</comment>
<keyword evidence="4" id="KW-0328">Glycosyltransferase</keyword>
<dbReference type="AlphaFoldDB" id="A0A0G0U1K6"/>
<evidence type="ECO:0000259" key="2">
    <source>
        <dbReference type="Pfam" id="PF00534"/>
    </source>
</evidence>
<feature type="domain" description="Glycosyltransferase subfamily 4-like N-terminal" evidence="3">
    <location>
        <begin position="16"/>
        <end position="174"/>
    </location>
</feature>
<sequence length="365" mass="41912">MRIGIDGRFWHSSNAGLSQHTKGIVKALAKYDKENKYIVFLRKNGLEEWDLNVSNFQVEVVDIKHFSLSEQFIFPLKLLIHKLDLMYFPNFNHPIFYPGKFITTVHDLAYLQFPGNLLKGPVFKWGYFLVLWMGGKCAYKILADTQIGKDEFVKRLGAHPKKIEVIPLGVDFSRFKQDRKQMLRLKQKLGIHCPVIFYVGGWRPHKNIPVLLSAFQKIRTKTEARLLLGGMPSSEILELIEQHPFKKDIIVSGFIPEVELANYFGLADVFVFPSLYEGFGLPILEAQYMDVPVAVSQASTLPEVGGEGALYFNPQDDQDMAAVILKILKDKKVQQKLIDRGRENLKRFSWDKSAQKLHNIFRNSL</sequence>
<evidence type="ECO:0000259" key="3">
    <source>
        <dbReference type="Pfam" id="PF13439"/>
    </source>
</evidence>
<dbReference type="GO" id="GO:0016757">
    <property type="term" value="F:glycosyltransferase activity"/>
    <property type="evidence" value="ECO:0007669"/>
    <property type="project" value="UniProtKB-KW"/>
</dbReference>
<evidence type="ECO:0000313" key="5">
    <source>
        <dbReference type="Proteomes" id="UP000034601"/>
    </source>
</evidence>
<dbReference type="Proteomes" id="UP000034601">
    <property type="component" value="Unassembled WGS sequence"/>
</dbReference>
<dbReference type="PANTHER" id="PTHR46401">
    <property type="entry name" value="GLYCOSYLTRANSFERASE WBBK-RELATED"/>
    <property type="match status" value="1"/>
</dbReference>
<evidence type="ECO:0000313" key="4">
    <source>
        <dbReference type="EMBL" id="KKR82998.1"/>
    </source>
</evidence>
<proteinExistence type="predicted"/>
<dbReference type="Gene3D" id="3.40.50.2000">
    <property type="entry name" value="Glycogen Phosphorylase B"/>
    <property type="match status" value="2"/>
</dbReference>
<protein>
    <submittedName>
        <fullName evidence="4">Mannosyltransferase B-like protein</fullName>
    </submittedName>
</protein>
<reference evidence="4 5" key="1">
    <citation type="journal article" date="2015" name="Nature">
        <title>rRNA introns, odd ribosomes, and small enigmatic genomes across a large radiation of phyla.</title>
        <authorList>
            <person name="Brown C.T."/>
            <person name="Hug L.A."/>
            <person name="Thomas B.C."/>
            <person name="Sharon I."/>
            <person name="Castelle C.J."/>
            <person name="Singh A."/>
            <person name="Wilkins M.J."/>
            <person name="Williams K.H."/>
            <person name="Banfield J.F."/>
        </authorList>
    </citation>
    <scope>NUCLEOTIDE SEQUENCE [LARGE SCALE GENOMIC DNA]</scope>
</reference>
<dbReference type="Pfam" id="PF13439">
    <property type="entry name" value="Glyco_transf_4"/>
    <property type="match status" value="1"/>
</dbReference>
<gene>
    <name evidence="4" type="ORF">UU29_C0008G0107</name>
</gene>
<dbReference type="GO" id="GO:0009103">
    <property type="term" value="P:lipopolysaccharide biosynthetic process"/>
    <property type="evidence" value="ECO:0007669"/>
    <property type="project" value="TreeGrafter"/>
</dbReference>
<dbReference type="InterPro" id="IPR028098">
    <property type="entry name" value="Glyco_trans_4-like_N"/>
</dbReference>
<accession>A0A0G0U1K6</accession>
<dbReference type="PANTHER" id="PTHR46401:SF2">
    <property type="entry name" value="GLYCOSYLTRANSFERASE WBBK-RELATED"/>
    <property type="match status" value="1"/>
</dbReference>
<dbReference type="Pfam" id="PF00534">
    <property type="entry name" value="Glycos_transf_1"/>
    <property type="match status" value="1"/>
</dbReference>
<organism evidence="4 5">
    <name type="scientific">Candidatus Daviesbacteria bacterium GW2011_GWA2_40_9</name>
    <dbReference type="NCBI Taxonomy" id="1618424"/>
    <lineage>
        <taxon>Bacteria</taxon>
        <taxon>Candidatus Daviesiibacteriota</taxon>
    </lineage>
</organism>
<keyword evidence="1 4" id="KW-0808">Transferase</keyword>
<feature type="domain" description="Glycosyl transferase family 1" evidence="2">
    <location>
        <begin position="194"/>
        <end position="343"/>
    </location>
</feature>
<evidence type="ECO:0000256" key="1">
    <source>
        <dbReference type="ARBA" id="ARBA00022679"/>
    </source>
</evidence>